<evidence type="ECO:0000313" key="3">
    <source>
        <dbReference type="Proteomes" id="UP001175226"/>
    </source>
</evidence>
<dbReference type="EMBL" id="JAUEPT010000015">
    <property type="protein sequence ID" value="KAK0445924.1"/>
    <property type="molecule type" value="Genomic_DNA"/>
</dbReference>
<dbReference type="Proteomes" id="UP001175226">
    <property type="component" value="Unassembled WGS sequence"/>
</dbReference>
<protein>
    <submittedName>
        <fullName evidence="2">Uncharacterized protein</fullName>
    </submittedName>
</protein>
<keyword evidence="3" id="KW-1185">Reference proteome</keyword>
<accession>A0AA39MTY5</accession>
<reference evidence="2" key="1">
    <citation type="submission" date="2023-06" db="EMBL/GenBank/DDBJ databases">
        <authorList>
            <consortium name="Lawrence Berkeley National Laboratory"/>
            <person name="Ahrendt S."/>
            <person name="Sahu N."/>
            <person name="Indic B."/>
            <person name="Wong-Bajracharya J."/>
            <person name="Merenyi Z."/>
            <person name="Ke H.-M."/>
            <person name="Monk M."/>
            <person name="Kocsube S."/>
            <person name="Drula E."/>
            <person name="Lipzen A."/>
            <person name="Balint B."/>
            <person name="Henrissat B."/>
            <person name="Andreopoulos B."/>
            <person name="Martin F.M."/>
            <person name="Harder C.B."/>
            <person name="Rigling D."/>
            <person name="Ford K.L."/>
            <person name="Foster G.D."/>
            <person name="Pangilinan J."/>
            <person name="Papanicolaou A."/>
            <person name="Barry K."/>
            <person name="LaButti K."/>
            <person name="Viragh M."/>
            <person name="Koriabine M."/>
            <person name="Yan M."/>
            <person name="Riley R."/>
            <person name="Champramary S."/>
            <person name="Plett K.L."/>
            <person name="Tsai I.J."/>
            <person name="Slot J."/>
            <person name="Sipos G."/>
            <person name="Plett J."/>
            <person name="Nagy L.G."/>
            <person name="Grigoriev I.V."/>
        </authorList>
    </citation>
    <scope>NUCLEOTIDE SEQUENCE</scope>
    <source>
        <strain evidence="2">FPL87.14</strain>
    </source>
</reference>
<name>A0AA39MTY5_9AGAR</name>
<feature type="region of interest" description="Disordered" evidence="1">
    <location>
        <begin position="55"/>
        <end position="152"/>
    </location>
</feature>
<proteinExistence type="predicted"/>
<dbReference type="AlphaFoldDB" id="A0AA39MTY5"/>
<evidence type="ECO:0000313" key="2">
    <source>
        <dbReference type="EMBL" id="KAK0445924.1"/>
    </source>
</evidence>
<comment type="caution">
    <text evidence="2">The sequence shown here is derived from an EMBL/GenBank/DDBJ whole genome shotgun (WGS) entry which is preliminary data.</text>
</comment>
<sequence>MMHRQVQKQTSTLADFSPPVISPGQHEIEAYVNEPFNKLGDLLTGYKVALDPSELEKRRAEQVEAAPSGHVSRRVKAVPQPGSARLGTTGDAKQKAPPKSKIDGKMKENVESENDGKADEDVGTSKKGTSPPSAKKAKRDKEEHDEGASFPCLSTANHFKKTFLSNKGDPKEEDMPEMDELFCTVEAYQSITIHDLTVSPFRHQGIFLSVLHVH</sequence>
<gene>
    <name evidence="2" type="ORF">EV421DRAFT_2034386</name>
</gene>
<feature type="region of interest" description="Disordered" evidence="1">
    <location>
        <begin position="1"/>
        <end position="23"/>
    </location>
</feature>
<evidence type="ECO:0000256" key="1">
    <source>
        <dbReference type="SAM" id="MobiDB-lite"/>
    </source>
</evidence>
<organism evidence="2 3">
    <name type="scientific">Armillaria borealis</name>
    <dbReference type="NCBI Taxonomy" id="47425"/>
    <lineage>
        <taxon>Eukaryota</taxon>
        <taxon>Fungi</taxon>
        <taxon>Dikarya</taxon>
        <taxon>Basidiomycota</taxon>
        <taxon>Agaricomycotina</taxon>
        <taxon>Agaricomycetes</taxon>
        <taxon>Agaricomycetidae</taxon>
        <taxon>Agaricales</taxon>
        <taxon>Marasmiineae</taxon>
        <taxon>Physalacriaceae</taxon>
        <taxon>Armillaria</taxon>
    </lineage>
</organism>
<feature type="compositionally biased region" description="Basic and acidic residues" evidence="1">
    <location>
        <begin position="100"/>
        <end position="124"/>
    </location>
</feature>